<evidence type="ECO:0000256" key="7">
    <source>
        <dbReference type="ARBA" id="ARBA00023242"/>
    </source>
</evidence>
<evidence type="ECO:0000256" key="4">
    <source>
        <dbReference type="ARBA" id="ARBA00022679"/>
    </source>
</evidence>
<dbReference type="InterPro" id="IPR014816">
    <property type="entry name" value="tRNA_MeTrfase_Gcd14"/>
</dbReference>
<dbReference type="SUPFAM" id="SSF53335">
    <property type="entry name" value="S-adenosyl-L-methionine-dependent methyltransferases"/>
    <property type="match status" value="2"/>
</dbReference>
<name>A0ABS2YL08_POLSP</name>
<dbReference type="PROSITE" id="PS51620">
    <property type="entry name" value="SAM_TRM61"/>
    <property type="match status" value="2"/>
</dbReference>
<keyword evidence="7" id="KW-0539">Nucleus</keyword>
<dbReference type="EC" id="2.1.1.220" evidence="2"/>
<protein>
    <recommendedName>
        <fullName evidence="2">tRNA (adenine(58)-N(1))-methyltransferase</fullName>
        <ecNumber evidence="2">2.1.1.220</ecNumber>
    </recommendedName>
</protein>
<dbReference type="PANTHER" id="PTHR12133">
    <property type="entry name" value="TRNA (ADENINE(58)-N(1))-METHYLTRANSFERASE"/>
    <property type="match status" value="1"/>
</dbReference>
<dbReference type="InterPro" id="IPR029063">
    <property type="entry name" value="SAM-dependent_MTases_sf"/>
</dbReference>
<keyword evidence="11" id="KW-1185">Reference proteome</keyword>
<gene>
    <name evidence="10" type="primary">Trmt61a_0</name>
    <name evidence="10" type="ORF">GTO93_0008944</name>
</gene>
<evidence type="ECO:0000313" key="11">
    <source>
        <dbReference type="Proteomes" id="UP001166093"/>
    </source>
</evidence>
<comment type="catalytic activity">
    <reaction evidence="8">
        <text>an adenosine in mRNA + S-adenosyl-L-methionine = an N(1)-methyladenosine in mRNA + S-adenosyl-L-homocysteine + H(+)</text>
        <dbReference type="Rhea" id="RHEA:55392"/>
        <dbReference type="Rhea" id="RHEA-COMP:12414"/>
        <dbReference type="Rhea" id="RHEA-COMP:12415"/>
        <dbReference type="ChEBI" id="CHEBI:15378"/>
        <dbReference type="ChEBI" id="CHEBI:57856"/>
        <dbReference type="ChEBI" id="CHEBI:59789"/>
        <dbReference type="ChEBI" id="CHEBI:74411"/>
        <dbReference type="ChEBI" id="CHEBI:74491"/>
    </reaction>
</comment>
<proteinExistence type="predicted"/>
<dbReference type="InterPro" id="IPR049470">
    <property type="entry name" value="TRM61_C"/>
</dbReference>
<keyword evidence="4" id="KW-0808">Transferase</keyword>
<evidence type="ECO:0000256" key="6">
    <source>
        <dbReference type="ARBA" id="ARBA00022694"/>
    </source>
</evidence>
<sequence length="404" mass="44685">MSFVEYGEYIREGDIAIVFLGHESMFPVKAQHGTQTQTKYGVIRHSSDLIGKRFGSKVTCSKGGWVYVLHPTPELWTQNLPHRTQILYSTDISMITIMLELKPGSVMSFVEYGEYIREGDIAIVFLGHESMFPVKAQHGTQTQTKYGVIRHSSDLIGKRFGSKVTCSKGGWVYVLHPTPELWTQNLPHRTQILYSTDISMITMMLELKPGSVVCESGTGSGSLSHAIIRTIAPTGHLYTVEFHEQRAEKAAEEFREHKVAHLATVKNQDVCKEGFGVVGVADAVFLDIPSPWEAIGHAKAAIKEEGGRMCSFSPCIEQVQRTCLAMHEFGFKEITTLEVLLRVYDVRSVSLQLPDFGEGDSAAERDPKETGSGQQATAVCKSCVTPRGMAGHTGYLTFATKSLF</sequence>
<comment type="caution">
    <text evidence="10">The sequence shown here is derived from an EMBL/GenBank/DDBJ whole genome shotgun (WGS) entry which is preliminary data.</text>
</comment>
<comment type="subcellular location">
    <subcellularLocation>
        <location evidence="1">Nucleus</location>
    </subcellularLocation>
</comment>
<dbReference type="Gene3D" id="3.40.50.150">
    <property type="entry name" value="Vaccinia Virus protein VP39"/>
    <property type="match status" value="2"/>
</dbReference>
<feature type="domain" description="tRNA (adenine(58)-N(1))-methyltransferase catalytic subunit TRM61 C-terminal" evidence="9">
    <location>
        <begin position="64"/>
        <end position="107"/>
    </location>
</feature>
<evidence type="ECO:0000256" key="2">
    <source>
        <dbReference type="ARBA" id="ARBA00012796"/>
    </source>
</evidence>
<feature type="non-terminal residue" evidence="10">
    <location>
        <position position="1"/>
    </location>
</feature>
<evidence type="ECO:0000256" key="5">
    <source>
        <dbReference type="ARBA" id="ARBA00022691"/>
    </source>
</evidence>
<dbReference type="GO" id="GO:0032259">
    <property type="term" value="P:methylation"/>
    <property type="evidence" value="ECO:0007669"/>
    <property type="project" value="UniProtKB-KW"/>
</dbReference>
<dbReference type="Gene3D" id="3.10.330.20">
    <property type="match status" value="2"/>
</dbReference>
<evidence type="ECO:0000259" key="9">
    <source>
        <dbReference type="Pfam" id="PF08704"/>
    </source>
</evidence>
<dbReference type="EMBL" id="JAAWVQ010165980">
    <property type="protein sequence ID" value="MBN3287435.1"/>
    <property type="molecule type" value="Genomic_DNA"/>
</dbReference>
<feature type="domain" description="tRNA (adenine(58)-N(1))-methyltransferase catalytic subunit TRM61 C-terminal" evidence="9">
    <location>
        <begin position="170"/>
        <end position="401"/>
    </location>
</feature>
<evidence type="ECO:0000256" key="1">
    <source>
        <dbReference type="ARBA" id="ARBA00004123"/>
    </source>
</evidence>
<organism evidence="10 11">
    <name type="scientific">Polyodon spathula</name>
    <name type="common">North American paddlefish</name>
    <name type="synonym">Squalus spathula</name>
    <dbReference type="NCBI Taxonomy" id="7913"/>
    <lineage>
        <taxon>Eukaryota</taxon>
        <taxon>Metazoa</taxon>
        <taxon>Chordata</taxon>
        <taxon>Craniata</taxon>
        <taxon>Vertebrata</taxon>
        <taxon>Euteleostomi</taxon>
        <taxon>Actinopterygii</taxon>
        <taxon>Chondrostei</taxon>
        <taxon>Acipenseriformes</taxon>
        <taxon>Polyodontidae</taxon>
        <taxon>Polyodon</taxon>
    </lineage>
</organism>
<keyword evidence="6" id="KW-0819">tRNA processing</keyword>
<dbReference type="Proteomes" id="UP001166093">
    <property type="component" value="Unassembled WGS sequence"/>
</dbReference>
<feature type="non-terminal residue" evidence="10">
    <location>
        <position position="404"/>
    </location>
</feature>
<dbReference type="Pfam" id="PF08704">
    <property type="entry name" value="GCD14"/>
    <property type="match status" value="2"/>
</dbReference>
<reference evidence="10" key="1">
    <citation type="journal article" date="2021" name="Cell">
        <title>Tracing the genetic footprints of vertebrate landing in non-teleost ray-finned fishes.</title>
        <authorList>
            <person name="Bi X."/>
            <person name="Wang K."/>
            <person name="Yang L."/>
            <person name="Pan H."/>
            <person name="Jiang H."/>
            <person name="Wei Q."/>
            <person name="Fang M."/>
            <person name="Yu H."/>
            <person name="Zhu C."/>
            <person name="Cai Y."/>
            <person name="He Y."/>
            <person name="Gan X."/>
            <person name="Zeng H."/>
            <person name="Yu D."/>
            <person name="Zhu Y."/>
            <person name="Jiang H."/>
            <person name="Qiu Q."/>
            <person name="Yang H."/>
            <person name="Zhang Y.E."/>
            <person name="Wang W."/>
            <person name="Zhu M."/>
            <person name="He S."/>
            <person name="Zhang G."/>
        </authorList>
    </citation>
    <scope>NUCLEOTIDE SEQUENCE</scope>
    <source>
        <strain evidence="10">Pddl_001</strain>
    </source>
</reference>
<dbReference type="PANTHER" id="PTHR12133:SF2">
    <property type="entry name" value="TRNA (ADENINE(58)-N(1))-METHYLTRANSFERASE CATALYTIC SUBUNIT TRMT61A"/>
    <property type="match status" value="1"/>
</dbReference>
<evidence type="ECO:0000313" key="10">
    <source>
        <dbReference type="EMBL" id="MBN3287435.1"/>
    </source>
</evidence>
<evidence type="ECO:0000256" key="8">
    <source>
        <dbReference type="ARBA" id="ARBA00048481"/>
    </source>
</evidence>
<dbReference type="GO" id="GO:0008168">
    <property type="term" value="F:methyltransferase activity"/>
    <property type="evidence" value="ECO:0007669"/>
    <property type="project" value="UniProtKB-KW"/>
</dbReference>
<keyword evidence="5" id="KW-0949">S-adenosyl-L-methionine</keyword>
<evidence type="ECO:0000256" key="3">
    <source>
        <dbReference type="ARBA" id="ARBA00022603"/>
    </source>
</evidence>
<accession>A0ABS2YL08</accession>
<keyword evidence="3 10" id="KW-0489">Methyltransferase</keyword>